<proteinExistence type="predicted"/>
<keyword evidence="1" id="KW-0472">Membrane</keyword>
<feature type="chain" id="PRO_5044879184" evidence="2">
    <location>
        <begin position="22"/>
        <end position="299"/>
    </location>
</feature>
<dbReference type="AlphaFoldDB" id="A0ABD2IXI8"/>
<feature type="transmembrane region" description="Helical" evidence="1">
    <location>
        <begin position="270"/>
        <end position="291"/>
    </location>
</feature>
<keyword evidence="2" id="KW-0732">Signal</keyword>
<gene>
    <name evidence="3" type="ORF">niasHS_008828</name>
</gene>
<organism evidence="3 4">
    <name type="scientific">Heterodera schachtii</name>
    <name type="common">Sugarbeet cyst nematode worm</name>
    <name type="synonym">Tylenchus schachtii</name>
    <dbReference type="NCBI Taxonomy" id="97005"/>
    <lineage>
        <taxon>Eukaryota</taxon>
        <taxon>Metazoa</taxon>
        <taxon>Ecdysozoa</taxon>
        <taxon>Nematoda</taxon>
        <taxon>Chromadorea</taxon>
        <taxon>Rhabditida</taxon>
        <taxon>Tylenchina</taxon>
        <taxon>Tylenchomorpha</taxon>
        <taxon>Tylenchoidea</taxon>
        <taxon>Heteroderidae</taxon>
        <taxon>Heteroderinae</taxon>
        <taxon>Heterodera</taxon>
    </lineage>
</organism>
<keyword evidence="4" id="KW-1185">Reference proteome</keyword>
<dbReference type="Proteomes" id="UP001620645">
    <property type="component" value="Unassembled WGS sequence"/>
</dbReference>
<name>A0ABD2IXI8_HETSC</name>
<sequence length="299" mass="33804">MKEFGAAIVLLFLSIQLFCCAGLMCKYGISRHSRDQLVFYRNEENVTNCEKELKYCGAFICTKAGRWGYTQIIWTCAPHNNTSPACEQHTNEWVEQLIRRTGHKCQCHFGEMGQDMGNEQFVLPPIPDGLMCKVGQFNADGVGRVSKGFCLHDDHYCFMANCTKGNEFLKMVWDCTDYATLTNINAQIGQIAKAPVECKAIFGEKDMDYSNENFTYSMLAMAMATTTEQTMPNSTTIITEKPSTTVKPTNTMKEGEPITGYHHGNNAPKMVAIFFMEKMLIVFLAAFRVLFAERFFNAF</sequence>
<keyword evidence="1" id="KW-1133">Transmembrane helix</keyword>
<reference evidence="3 4" key="1">
    <citation type="submission" date="2024-10" db="EMBL/GenBank/DDBJ databases">
        <authorList>
            <person name="Kim D."/>
        </authorList>
    </citation>
    <scope>NUCLEOTIDE SEQUENCE [LARGE SCALE GENOMIC DNA]</scope>
    <source>
        <strain evidence="3">Taebaek</strain>
    </source>
</reference>
<dbReference type="EMBL" id="JBICCN010000244">
    <property type="protein sequence ID" value="KAL3083956.1"/>
    <property type="molecule type" value="Genomic_DNA"/>
</dbReference>
<evidence type="ECO:0000256" key="1">
    <source>
        <dbReference type="SAM" id="Phobius"/>
    </source>
</evidence>
<keyword evidence="1" id="KW-0812">Transmembrane</keyword>
<evidence type="ECO:0000256" key="2">
    <source>
        <dbReference type="SAM" id="SignalP"/>
    </source>
</evidence>
<comment type="caution">
    <text evidence="3">The sequence shown here is derived from an EMBL/GenBank/DDBJ whole genome shotgun (WGS) entry which is preliminary data.</text>
</comment>
<accession>A0ABD2IXI8</accession>
<feature type="signal peptide" evidence="2">
    <location>
        <begin position="1"/>
        <end position="21"/>
    </location>
</feature>
<evidence type="ECO:0000313" key="4">
    <source>
        <dbReference type="Proteomes" id="UP001620645"/>
    </source>
</evidence>
<protein>
    <submittedName>
        <fullName evidence="3">Uncharacterized protein</fullName>
    </submittedName>
</protein>
<evidence type="ECO:0000313" key="3">
    <source>
        <dbReference type="EMBL" id="KAL3083956.1"/>
    </source>
</evidence>